<keyword evidence="4" id="KW-1185">Reference proteome</keyword>
<protein>
    <submittedName>
        <fullName evidence="3">Uncharacterized protein</fullName>
    </submittedName>
</protein>
<organism evidence="3 4">
    <name type="scientific">Spirodela intermedia</name>
    <name type="common">Intermediate duckweed</name>
    <dbReference type="NCBI Taxonomy" id="51605"/>
    <lineage>
        <taxon>Eukaryota</taxon>
        <taxon>Viridiplantae</taxon>
        <taxon>Streptophyta</taxon>
        <taxon>Embryophyta</taxon>
        <taxon>Tracheophyta</taxon>
        <taxon>Spermatophyta</taxon>
        <taxon>Magnoliopsida</taxon>
        <taxon>Liliopsida</taxon>
        <taxon>Araceae</taxon>
        <taxon>Lemnoideae</taxon>
        <taxon>Spirodela</taxon>
    </lineage>
</organism>
<gene>
    <name evidence="2" type="ORF">SI7747_01001156</name>
    <name evidence="3" type="ORF">SI8410_01001278</name>
</gene>
<sequence length="127" mass="13897">MICRSFLLSLSFGRTQSTKLCSLLGRVLSTALRPVSSSRRTTPKLKARPLAAPSAIIILVAQDNGAAVSEYLNPGKQRSSMSKKLLKINYHVSKLFNAQPQDRDTGLEHSSPSLLTNNSRTEHQFSG</sequence>
<dbReference type="Proteomes" id="UP000663760">
    <property type="component" value="Chromosome 1"/>
</dbReference>
<proteinExistence type="predicted"/>
<dbReference type="EMBL" id="LR746264">
    <property type="protein sequence ID" value="CAA7389200.1"/>
    <property type="molecule type" value="Genomic_DNA"/>
</dbReference>
<dbReference type="EMBL" id="LR743588">
    <property type="protein sequence ID" value="CAA2614786.1"/>
    <property type="molecule type" value="Genomic_DNA"/>
</dbReference>
<accession>A0A7I8JYU0</accession>
<evidence type="ECO:0000313" key="3">
    <source>
        <dbReference type="EMBL" id="CAA7389200.1"/>
    </source>
</evidence>
<name>A0A7I8JYU0_SPIIN</name>
<evidence type="ECO:0000313" key="4">
    <source>
        <dbReference type="Proteomes" id="UP000663760"/>
    </source>
</evidence>
<evidence type="ECO:0000313" key="2">
    <source>
        <dbReference type="EMBL" id="CAA2614786.1"/>
    </source>
</evidence>
<dbReference type="AlphaFoldDB" id="A0A7I8JYU0"/>
<evidence type="ECO:0000256" key="1">
    <source>
        <dbReference type="SAM" id="MobiDB-lite"/>
    </source>
</evidence>
<reference evidence="3" key="1">
    <citation type="submission" date="2020-02" db="EMBL/GenBank/DDBJ databases">
        <authorList>
            <person name="Scholz U."/>
            <person name="Mascher M."/>
            <person name="Fiebig A."/>
        </authorList>
    </citation>
    <scope>NUCLEOTIDE SEQUENCE</scope>
</reference>
<feature type="compositionally biased region" description="Polar residues" evidence="1">
    <location>
        <begin position="108"/>
        <end position="119"/>
    </location>
</feature>
<feature type="region of interest" description="Disordered" evidence="1">
    <location>
        <begin position="99"/>
        <end position="127"/>
    </location>
</feature>